<name>A0AA38S9L0_9PEZI</name>
<dbReference type="PRINTS" id="PR00081">
    <property type="entry name" value="GDHRDH"/>
</dbReference>
<proteinExistence type="inferred from homology"/>
<evidence type="ECO:0000256" key="2">
    <source>
        <dbReference type="ARBA" id="ARBA00022857"/>
    </source>
</evidence>
<dbReference type="CDD" id="cd05233">
    <property type="entry name" value="SDR_c"/>
    <property type="match status" value="1"/>
</dbReference>
<dbReference type="InterPro" id="IPR057571">
    <property type="entry name" value="SDR_PhqE-like"/>
</dbReference>
<dbReference type="InterPro" id="IPR051122">
    <property type="entry name" value="SDR_DHRS6-like"/>
</dbReference>
<keyword evidence="5" id="KW-1185">Reference proteome</keyword>
<dbReference type="PANTHER" id="PTHR43477">
    <property type="entry name" value="DIHYDROANTICAPSIN 7-DEHYDROGENASE"/>
    <property type="match status" value="1"/>
</dbReference>
<keyword evidence="2" id="KW-0521">NADP</keyword>
<dbReference type="SUPFAM" id="SSF51735">
    <property type="entry name" value="NAD(P)-binding Rossmann-fold domains"/>
    <property type="match status" value="1"/>
</dbReference>
<comment type="similarity">
    <text evidence="1">Belongs to the short-chain dehydrogenases/reductases (SDR) family.</text>
</comment>
<evidence type="ECO:0000256" key="1">
    <source>
        <dbReference type="ARBA" id="ARBA00006484"/>
    </source>
</evidence>
<dbReference type="InterPro" id="IPR002347">
    <property type="entry name" value="SDR_fam"/>
</dbReference>
<dbReference type="Proteomes" id="UP001174694">
    <property type="component" value="Unassembled WGS sequence"/>
</dbReference>
<evidence type="ECO:0000313" key="5">
    <source>
        <dbReference type="Proteomes" id="UP001174694"/>
    </source>
</evidence>
<protein>
    <submittedName>
        <fullName evidence="4">Short chain dehydrogenase</fullName>
    </submittedName>
</protein>
<dbReference type="Pfam" id="PF23441">
    <property type="entry name" value="SDR"/>
    <property type="match status" value="1"/>
</dbReference>
<dbReference type="AlphaFoldDB" id="A0AA38S9L0"/>
<evidence type="ECO:0000313" key="4">
    <source>
        <dbReference type="EMBL" id="KAJ9155566.1"/>
    </source>
</evidence>
<comment type="caution">
    <text evidence="4">The sequence shown here is derived from an EMBL/GenBank/DDBJ whole genome shotgun (WGS) entry which is preliminary data.</text>
</comment>
<accession>A0AA38S9L0</accession>
<evidence type="ECO:0000256" key="3">
    <source>
        <dbReference type="ARBA" id="ARBA00023002"/>
    </source>
</evidence>
<dbReference type="PANTHER" id="PTHR43477:SF1">
    <property type="entry name" value="DIHYDROANTICAPSIN 7-DEHYDROGENASE"/>
    <property type="match status" value="1"/>
</dbReference>
<dbReference type="InterPro" id="IPR036291">
    <property type="entry name" value="NAD(P)-bd_dom_sf"/>
</dbReference>
<reference evidence="4" key="1">
    <citation type="submission" date="2022-07" db="EMBL/GenBank/DDBJ databases">
        <title>Fungi with potential for degradation of polypropylene.</title>
        <authorList>
            <person name="Gostincar C."/>
        </authorList>
    </citation>
    <scope>NUCLEOTIDE SEQUENCE</scope>
    <source>
        <strain evidence="4">EXF-13308</strain>
    </source>
</reference>
<dbReference type="Gene3D" id="3.40.50.720">
    <property type="entry name" value="NAD(P)-binding Rossmann-like Domain"/>
    <property type="match status" value="1"/>
</dbReference>
<gene>
    <name evidence="4" type="ORF">NKR23_g1860</name>
</gene>
<organism evidence="4 5">
    <name type="scientific">Pleurostoma richardsiae</name>
    <dbReference type="NCBI Taxonomy" id="41990"/>
    <lineage>
        <taxon>Eukaryota</taxon>
        <taxon>Fungi</taxon>
        <taxon>Dikarya</taxon>
        <taxon>Ascomycota</taxon>
        <taxon>Pezizomycotina</taxon>
        <taxon>Sordariomycetes</taxon>
        <taxon>Sordariomycetidae</taxon>
        <taxon>Calosphaeriales</taxon>
        <taxon>Pleurostomataceae</taxon>
        <taxon>Pleurostoma</taxon>
    </lineage>
</organism>
<keyword evidence="3" id="KW-0560">Oxidoreductase</keyword>
<sequence>MASHSKYNKLQGKHVLVIGGSSGIGYAVAEGALASGANVTVSSSRKAKLDASVAALQAGYPSQKVVGAAADLSGADVEDVLEALFKEAESAFNNGQIHHVVYTAADALSLGGLADTTPELIARAGQMRLVAPLMTAKVAARHLEKSASSSLTLTTGSTAEKPAPGWALVTYFAGGLQGLTKALAVDLAPVRVNAVRPGYVNTGLWDPMGEEAKEALLKKVGDRMLTGSVGQPEDVAEAYLWLLKDRNVTGTIASTDSGCFLI</sequence>
<dbReference type="EMBL" id="JANBVO010000003">
    <property type="protein sequence ID" value="KAJ9155566.1"/>
    <property type="molecule type" value="Genomic_DNA"/>
</dbReference>
<dbReference type="GO" id="GO:0016491">
    <property type="term" value="F:oxidoreductase activity"/>
    <property type="evidence" value="ECO:0007669"/>
    <property type="project" value="UniProtKB-KW"/>
</dbReference>